<keyword evidence="2" id="KW-0732">Signal</keyword>
<feature type="chain" id="PRO_5002935230" description="VWFA domain-containing protein" evidence="2">
    <location>
        <begin position="22"/>
        <end position="134"/>
    </location>
</feature>
<feature type="signal peptide" evidence="2">
    <location>
        <begin position="1"/>
        <end position="21"/>
    </location>
</feature>
<evidence type="ECO:0000259" key="3">
    <source>
        <dbReference type="PROSITE" id="PS50234"/>
    </source>
</evidence>
<dbReference type="InterPro" id="IPR036465">
    <property type="entry name" value="vWFA_dom_sf"/>
</dbReference>
<name>C3YGY0_BRAFL</name>
<dbReference type="PROSITE" id="PS50234">
    <property type="entry name" value="VWFA"/>
    <property type="match status" value="1"/>
</dbReference>
<feature type="domain" description="VWFA" evidence="3">
    <location>
        <begin position="96"/>
        <end position="123"/>
    </location>
</feature>
<reference evidence="4" key="1">
    <citation type="journal article" date="2008" name="Nature">
        <title>The amphioxus genome and the evolution of the chordate karyotype.</title>
        <authorList>
            <consortium name="US DOE Joint Genome Institute (JGI-PGF)"/>
            <person name="Putnam N.H."/>
            <person name="Butts T."/>
            <person name="Ferrier D.E.K."/>
            <person name="Furlong R.F."/>
            <person name="Hellsten U."/>
            <person name="Kawashima T."/>
            <person name="Robinson-Rechavi M."/>
            <person name="Shoguchi E."/>
            <person name="Terry A."/>
            <person name="Yu J.-K."/>
            <person name="Benito-Gutierrez E.L."/>
            <person name="Dubchak I."/>
            <person name="Garcia-Fernandez J."/>
            <person name="Gibson-Brown J.J."/>
            <person name="Grigoriev I.V."/>
            <person name="Horton A.C."/>
            <person name="de Jong P.J."/>
            <person name="Jurka J."/>
            <person name="Kapitonov V.V."/>
            <person name="Kohara Y."/>
            <person name="Kuroki Y."/>
            <person name="Lindquist E."/>
            <person name="Lucas S."/>
            <person name="Osoegawa K."/>
            <person name="Pennacchio L.A."/>
            <person name="Salamov A.A."/>
            <person name="Satou Y."/>
            <person name="Sauka-Spengler T."/>
            <person name="Schmutz J."/>
            <person name="Shin-I T."/>
            <person name="Toyoda A."/>
            <person name="Bronner-Fraser M."/>
            <person name="Fujiyama A."/>
            <person name="Holland L.Z."/>
            <person name="Holland P.W.H."/>
            <person name="Satoh N."/>
            <person name="Rokhsar D.S."/>
        </authorList>
    </citation>
    <scope>NUCLEOTIDE SEQUENCE [LARGE SCALE GENOMIC DNA]</scope>
    <source>
        <strain evidence="4">S238N-H82</strain>
        <tissue evidence="4">Testes</tissue>
    </source>
</reference>
<dbReference type="AlphaFoldDB" id="C3YGY0"/>
<accession>C3YGY0</accession>
<protein>
    <recommendedName>
        <fullName evidence="3">VWFA domain-containing protein</fullName>
    </recommendedName>
</protein>
<dbReference type="EMBL" id="GG666512">
    <property type="protein sequence ID" value="EEN60451.1"/>
    <property type="molecule type" value="Genomic_DNA"/>
</dbReference>
<sequence>MLWKLLLPTLVMFVALRGAAGQFAGAQPPPPPPPPPPPSHSDNPYPDPPTDAPESDMTTTWYNDTDYDYYDYNDTDSDYNPQPSYNPDVAAVCGVDIVFLVDESSSISSFWFDRMKQFIEDFLHCFTPLHDIDL</sequence>
<dbReference type="InParanoid" id="C3YGY0"/>
<dbReference type="SUPFAM" id="SSF53300">
    <property type="entry name" value="vWA-like"/>
    <property type="match status" value="1"/>
</dbReference>
<feature type="compositionally biased region" description="Pro residues" evidence="1">
    <location>
        <begin position="27"/>
        <end position="51"/>
    </location>
</feature>
<dbReference type="Gene3D" id="3.40.50.410">
    <property type="entry name" value="von Willebrand factor, type A domain"/>
    <property type="match status" value="1"/>
</dbReference>
<evidence type="ECO:0000313" key="4">
    <source>
        <dbReference type="EMBL" id="EEN60451.1"/>
    </source>
</evidence>
<dbReference type="InterPro" id="IPR002035">
    <property type="entry name" value="VWF_A"/>
</dbReference>
<feature type="region of interest" description="Disordered" evidence="1">
    <location>
        <begin position="23"/>
        <end position="58"/>
    </location>
</feature>
<evidence type="ECO:0000256" key="2">
    <source>
        <dbReference type="SAM" id="SignalP"/>
    </source>
</evidence>
<organism>
    <name type="scientific">Branchiostoma floridae</name>
    <name type="common">Florida lancelet</name>
    <name type="synonym">Amphioxus</name>
    <dbReference type="NCBI Taxonomy" id="7739"/>
    <lineage>
        <taxon>Eukaryota</taxon>
        <taxon>Metazoa</taxon>
        <taxon>Chordata</taxon>
        <taxon>Cephalochordata</taxon>
        <taxon>Leptocardii</taxon>
        <taxon>Amphioxiformes</taxon>
        <taxon>Branchiostomatidae</taxon>
        <taxon>Branchiostoma</taxon>
    </lineage>
</organism>
<evidence type="ECO:0000256" key="1">
    <source>
        <dbReference type="SAM" id="MobiDB-lite"/>
    </source>
</evidence>
<gene>
    <name evidence="4" type="ORF">BRAFLDRAFT_79260</name>
</gene>
<proteinExistence type="predicted"/>